<reference evidence="6 7" key="1">
    <citation type="submission" date="2016-10" db="EMBL/GenBank/DDBJ databases">
        <authorList>
            <person name="de Groot N.N."/>
        </authorList>
    </citation>
    <scope>NUCLEOTIDE SEQUENCE [LARGE SCALE GENOMIC DNA]</scope>
    <source>
        <strain evidence="6 7">DSM 24677</strain>
    </source>
</reference>
<gene>
    <name evidence="6" type="ORF">SAMN05444486_1075</name>
</gene>
<dbReference type="EMBL" id="FNPR01000007">
    <property type="protein sequence ID" value="SDY86472.1"/>
    <property type="molecule type" value="Genomic_DNA"/>
</dbReference>
<accession>A0A1H3NC73</accession>
<proteinExistence type="inferred from homology"/>
<dbReference type="GO" id="GO:0006310">
    <property type="term" value="P:DNA recombination"/>
    <property type="evidence" value="ECO:0007669"/>
    <property type="project" value="UniProtKB-KW"/>
</dbReference>
<dbReference type="Pfam" id="PF00589">
    <property type="entry name" value="Phage_integrase"/>
    <property type="match status" value="1"/>
</dbReference>
<dbReference type="AlphaFoldDB" id="A0A1H3NC73"/>
<sequence>MTFKNWLINKLADTEADSGALTLNEFFYSEYYPHILTRKEKPQYDEGIFRNHFHKTLGTKTFDELNKKTLEKWLQDQLSKSIKKTTINKHICLLNKLLKTASEWGHFEAFNSVVHNLNPLRTGQLTQRFLSEEEIARVLELCEQSKHPFLKYFVELLLLTGARSGEASSALWQDIDFKNAIWTVPKSKSGKTRFIYLNDPALELFAAIEKQATNIGLSTTASCTVFTNPHTKKPYKGFHLAWYSVREAAGLNDVRIHDLRHTYASLLVNKGVSLYEVQQLLGHSSPQMTQRYAHFANKTLLTRSSIVGDMIVSAKQTVHSKAVQPLAV</sequence>
<dbReference type="InterPro" id="IPR010998">
    <property type="entry name" value="Integrase_recombinase_N"/>
</dbReference>
<dbReference type="OrthoDB" id="6388170at2"/>
<dbReference type="PROSITE" id="PS51898">
    <property type="entry name" value="TYR_RECOMBINASE"/>
    <property type="match status" value="1"/>
</dbReference>
<keyword evidence="2" id="KW-0229">DNA integration</keyword>
<dbReference type="GO" id="GO:0003677">
    <property type="term" value="F:DNA binding"/>
    <property type="evidence" value="ECO:0007669"/>
    <property type="project" value="UniProtKB-KW"/>
</dbReference>
<keyword evidence="3" id="KW-0238">DNA-binding</keyword>
<evidence type="ECO:0000256" key="4">
    <source>
        <dbReference type="ARBA" id="ARBA00023172"/>
    </source>
</evidence>
<evidence type="ECO:0000256" key="2">
    <source>
        <dbReference type="ARBA" id="ARBA00022908"/>
    </source>
</evidence>
<comment type="similarity">
    <text evidence="1">Belongs to the 'phage' integrase family.</text>
</comment>
<name>A0A1H3NC73_9RHOB</name>
<dbReference type="InterPro" id="IPR002104">
    <property type="entry name" value="Integrase_catalytic"/>
</dbReference>
<dbReference type="Gene3D" id="1.10.443.10">
    <property type="entry name" value="Intergrase catalytic core"/>
    <property type="match status" value="1"/>
</dbReference>
<evidence type="ECO:0000313" key="6">
    <source>
        <dbReference type="EMBL" id="SDY86472.1"/>
    </source>
</evidence>
<dbReference type="GO" id="GO:0015074">
    <property type="term" value="P:DNA integration"/>
    <property type="evidence" value="ECO:0007669"/>
    <property type="project" value="UniProtKB-KW"/>
</dbReference>
<dbReference type="PANTHER" id="PTHR30349:SF64">
    <property type="entry name" value="PROPHAGE INTEGRASE INTD-RELATED"/>
    <property type="match status" value="1"/>
</dbReference>
<keyword evidence="4" id="KW-0233">DNA recombination</keyword>
<dbReference type="SUPFAM" id="SSF56349">
    <property type="entry name" value="DNA breaking-rejoining enzymes"/>
    <property type="match status" value="1"/>
</dbReference>
<dbReference type="Proteomes" id="UP000199026">
    <property type="component" value="Unassembled WGS sequence"/>
</dbReference>
<feature type="domain" description="Tyr recombinase" evidence="5">
    <location>
        <begin position="125"/>
        <end position="305"/>
    </location>
</feature>
<protein>
    <submittedName>
        <fullName evidence="6">Site-specific recombinase XerD</fullName>
    </submittedName>
</protein>
<dbReference type="RefSeq" id="WP_089894369.1">
    <property type="nucleotide sequence ID" value="NZ_CANMFH010000010.1"/>
</dbReference>
<organism evidence="6 7">
    <name type="scientific">Lentibacter algarum</name>
    <dbReference type="NCBI Taxonomy" id="576131"/>
    <lineage>
        <taxon>Bacteria</taxon>
        <taxon>Pseudomonadati</taxon>
        <taxon>Pseudomonadota</taxon>
        <taxon>Alphaproteobacteria</taxon>
        <taxon>Rhodobacterales</taxon>
        <taxon>Roseobacteraceae</taxon>
        <taxon>Lentibacter</taxon>
    </lineage>
</organism>
<dbReference type="InterPro" id="IPR011010">
    <property type="entry name" value="DNA_brk_join_enz"/>
</dbReference>
<evidence type="ECO:0000256" key="1">
    <source>
        <dbReference type="ARBA" id="ARBA00008857"/>
    </source>
</evidence>
<evidence type="ECO:0000313" key="7">
    <source>
        <dbReference type="Proteomes" id="UP000199026"/>
    </source>
</evidence>
<dbReference type="PANTHER" id="PTHR30349">
    <property type="entry name" value="PHAGE INTEGRASE-RELATED"/>
    <property type="match status" value="1"/>
</dbReference>
<keyword evidence="7" id="KW-1185">Reference proteome</keyword>
<evidence type="ECO:0000256" key="3">
    <source>
        <dbReference type="ARBA" id="ARBA00023125"/>
    </source>
</evidence>
<dbReference type="GeneID" id="78125869"/>
<evidence type="ECO:0000259" key="5">
    <source>
        <dbReference type="PROSITE" id="PS51898"/>
    </source>
</evidence>
<dbReference type="InterPro" id="IPR013762">
    <property type="entry name" value="Integrase-like_cat_sf"/>
</dbReference>
<dbReference type="InterPro" id="IPR050090">
    <property type="entry name" value="Tyrosine_recombinase_XerCD"/>
</dbReference>
<dbReference type="CDD" id="cd00796">
    <property type="entry name" value="INT_Rci_Hp1_C"/>
    <property type="match status" value="1"/>
</dbReference>
<dbReference type="STRING" id="576131.SAMN05444486_1075"/>
<dbReference type="Gene3D" id="1.10.150.130">
    <property type="match status" value="1"/>
</dbReference>